<reference evidence="7 8" key="1">
    <citation type="submission" date="2022-05" db="EMBL/GenBank/DDBJ databases">
        <authorList>
            <consortium name="Genoscope - CEA"/>
            <person name="William W."/>
        </authorList>
    </citation>
    <scope>NUCLEOTIDE SEQUENCE [LARGE SCALE GENOMIC DNA]</scope>
</reference>
<dbReference type="PROSITE" id="PS50076">
    <property type="entry name" value="DNAJ_2"/>
    <property type="match status" value="1"/>
</dbReference>
<feature type="domain" description="DPH-type MB" evidence="6">
    <location>
        <begin position="92"/>
        <end position="148"/>
    </location>
</feature>
<dbReference type="EMBL" id="CALNXI010000009">
    <property type="protein sequence ID" value="CAH3014398.1"/>
    <property type="molecule type" value="Genomic_DNA"/>
</dbReference>
<dbReference type="Pfam" id="PF00226">
    <property type="entry name" value="DnaJ"/>
    <property type="match status" value="1"/>
</dbReference>
<evidence type="ECO:0000256" key="1">
    <source>
        <dbReference type="ARBA" id="ARBA00006169"/>
    </source>
</evidence>
<organism evidence="7 8">
    <name type="scientific">Porites evermanni</name>
    <dbReference type="NCBI Taxonomy" id="104178"/>
    <lineage>
        <taxon>Eukaryota</taxon>
        <taxon>Metazoa</taxon>
        <taxon>Cnidaria</taxon>
        <taxon>Anthozoa</taxon>
        <taxon>Hexacorallia</taxon>
        <taxon>Scleractinia</taxon>
        <taxon>Fungiina</taxon>
        <taxon>Poritidae</taxon>
        <taxon>Porites</taxon>
    </lineage>
</organism>
<keyword evidence="4" id="KW-0408">Iron</keyword>
<evidence type="ECO:0000256" key="2">
    <source>
        <dbReference type="ARBA" id="ARBA00022723"/>
    </source>
</evidence>
<dbReference type="CDD" id="cd06257">
    <property type="entry name" value="DnaJ"/>
    <property type="match status" value="1"/>
</dbReference>
<dbReference type="Gene3D" id="1.10.287.110">
    <property type="entry name" value="DnaJ domain"/>
    <property type="match status" value="1"/>
</dbReference>
<comment type="similarity">
    <text evidence="1">Belongs to the DPH4 family.</text>
</comment>
<keyword evidence="3" id="KW-0862">Zinc</keyword>
<evidence type="ECO:0000256" key="3">
    <source>
        <dbReference type="ARBA" id="ARBA00022833"/>
    </source>
</evidence>
<dbReference type="SUPFAM" id="SSF46565">
    <property type="entry name" value="Chaperone J-domain"/>
    <property type="match status" value="1"/>
</dbReference>
<dbReference type="PROSITE" id="PS51074">
    <property type="entry name" value="DPH_MB"/>
    <property type="match status" value="1"/>
</dbReference>
<feature type="domain" description="J" evidence="5">
    <location>
        <begin position="10"/>
        <end position="81"/>
    </location>
</feature>
<evidence type="ECO:0000313" key="7">
    <source>
        <dbReference type="EMBL" id="CAH3014398.1"/>
    </source>
</evidence>
<dbReference type="InterPro" id="IPR036671">
    <property type="entry name" value="DPH_MB_sf"/>
</dbReference>
<dbReference type="InterPro" id="IPR001623">
    <property type="entry name" value="DnaJ_domain"/>
</dbReference>
<dbReference type="PRINTS" id="PR00625">
    <property type="entry name" value="JDOMAIN"/>
</dbReference>
<keyword evidence="8" id="KW-1185">Reference proteome</keyword>
<dbReference type="PANTHER" id="PTHR45255:SF1">
    <property type="entry name" value="DNAJ HOMOLOG SUBFAMILY C MEMBER 24"/>
    <property type="match status" value="1"/>
</dbReference>
<evidence type="ECO:0000259" key="5">
    <source>
        <dbReference type="PROSITE" id="PS50076"/>
    </source>
</evidence>
<comment type="caution">
    <text evidence="7">The sequence shown here is derived from an EMBL/GenBank/DDBJ whole genome shotgun (WGS) entry which is preliminary data.</text>
</comment>
<accession>A0ABN8LFY4</accession>
<evidence type="ECO:0000256" key="4">
    <source>
        <dbReference type="ARBA" id="ARBA00023004"/>
    </source>
</evidence>
<sequence length="167" mass="19025">MASCFSEVGNPYKVLGVAANCTHEEVKRAYQKLVLKFHPDKLDESLTEEDRDKAKETFLAIDKAWKLLSDNETRENCDRQLKEQSLSQDWPVSAEVDLDDMEFHEDLQSYSSQCRCSGEYLITESDLENGHNIVCCSDCTLSIRVLYSVLQDDVNDEDQKSSALENS</sequence>
<dbReference type="Gene3D" id="3.10.660.10">
    <property type="entry name" value="DPH Zinc finger"/>
    <property type="match status" value="1"/>
</dbReference>
<protein>
    <submittedName>
        <fullName evidence="7">Uncharacterized protein</fullName>
    </submittedName>
</protein>
<dbReference type="Proteomes" id="UP001159427">
    <property type="component" value="Unassembled WGS sequence"/>
</dbReference>
<evidence type="ECO:0000313" key="8">
    <source>
        <dbReference type="Proteomes" id="UP001159427"/>
    </source>
</evidence>
<dbReference type="PANTHER" id="PTHR45255">
    <property type="entry name" value="DNAJ HOMOLOG SUBFAMILY C MEMBER 24"/>
    <property type="match status" value="1"/>
</dbReference>
<dbReference type="InterPro" id="IPR007872">
    <property type="entry name" value="DPH_MB_dom"/>
</dbReference>
<dbReference type="Pfam" id="PF05207">
    <property type="entry name" value="Zn_ribbon_CSL"/>
    <property type="match status" value="1"/>
</dbReference>
<name>A0ABN8LFY4_9CNID</name>
<evidence type="ECO:0000259" key="6">
    <source>
        <dbReference type="PROSITE" id="PS51074"/>
    </source>
</evidence>
<dbReference type="SUPFAM" id="SSF144217">
    <property type="entry name" value="CSL zinc finger"/>
    <property type="match status" value="1"/>
</dbReference>
<dbReference type="InterPro" id="IPR036869">
    <property type="entry name" value="J_dom_sf"/>
</dbReference>
<keyword evidence="2" id="KW-0479">Metal-binding</keyword>
<gene>
    <name evidence="7" type="ORF">PEVE_00043633</name>
</gene>
<dbReference type="SMART" id="SM00271">
    <property type="entry name" value="DnaJ"/>
    <property type="match status" value="1"/>
</dbReference>
<proteinExistence type="inferred from homology"/>